<feature type="non-terminal residue" evidence="1">
    <location>
        <position position="1"/>
    </location>
</feature>
<keyword evidence="2" id="KW-1185">Reference proteome</keyword>
<dbReference type="EMBL" id="CAJVPV010056133">
    <property type="protein sequence ID" value="CAG8785311.1"/>
    <property type="molecule type" value="Genomic_DNA"/>
</dbReference>
<protein>
    <submittedName>
        <fullName evidence="1">6079_t:CDS:1</fullName>
    </submittedName>
</protein>
<name>A0A9N9JNK3_9GLOM</name>
<accession>A0A9N9JNK3</accession>
<evidence type="ECO:0000313" key="1">
    <source>
        <dbReference type="EMBL" id="CAG8785311.1"/>
    </source>
</evidence>
<organism evidence="1 2">
    <name type="scientific">Acaulospora morrowiae</name>
    <dbReference type="NCBI Taxonomy" id="94023"/>
    <lineage>
        <taxon>Eukaryota</taxon>
        <taxon>Fungi</taxon>
        <taxon>Fungi incertae sedis</taxon>
        <taxon>Mucoromycota</taxon>
        <taxon>Glomeromycotina</taxon>
        <taxon>Glomeromycetes</taxon>
        <taxon>Diversisporales</taxon>
        <taxon>Acaulosporaceae</taxon>
        <taxon>Acaulospora</taxon>
    </lineage>
</organism>
<reference evidence="1" key="1">
    <citation type="submission" date="2021-06" db="EMBL/GenBank/DDBJ databases">
        <authorList>
            <person name="Kallberg Y."/>
            <person name="Tangrot J."/>
            <person name="Rosling A."/>
        </authorList>
    </citation>
    <scope>NUCLEOTIDE SEQUENCE</scope>
    <source>
        <strain evidence="1">CL551</strain>
    </source>
</reference>
<sequence>MKIYKEYYAPIEEGAISITTKTFNDVQSHIFNIGKKQRIQKENEFDKYLKASVESIDTDVLLWWK</sequence>
<dbReference type="AlphaFoldDB" id="A0A9N9JNK3"/>
<dbReference type="Proteomes" id="UP000789342">
    <property type="component" value="Unassembled WGS sequence"/>
</dbReference>
<gene>
    <name evidence="1" type="ORF">AMORRO_LOCUS17664</name>
</gene>
<feature type="non-terminal residue" evidence="1">
    <location>
        <position position="65"/>
    </location>
</feature>
<proteinExistence type="predicted"/>
<comment type="caution">
    <text evidence="1">The sequence shown here is derived from an EMBL/GenBank/DDBJ whole genome shotgun (WGS) entry which is preliminary data.</text>
</comment>
<evidence type="ECO:0000313" key="2">
    <source>
        <dbReference type="Proteomes" id="UP000789342"/>
    </source>
</evidence>